<name>A0A9D7XNV5_9BACT</name>
<keyword evidence="1" id="KW-0732">Signal</keyword>
<evidence type="ECO:0008006" key="4">
    <source>
        <dbReference type="Google" id="ProtNLM"/>
    </source>
</evidence>
<comment type="caution">
    <text evidence="2">The sequence shown here is derived from an EMBL/GenBank/DDBJ whole genome shotgun (WGS) entry which is preliminary data.</text>
</comment>
<protein>
    <recommendedName>
        <fullName evidence="4">Outer membrane protein beta-barrel domain-containing protein</fullName>
    </recommendedName>
</protein>
<evidence type="ECO:0000256" key="1">
    <source>
        <dbReference type="SAM" id="SignalP"/>
    </source>
</evidence>
<feature type="chain" id="PRO_5039134010" description="Outer membrane protein beta-barrel domain-containing protein" evidence="1">
    <location>
        <begin position="22"/>
        <end position="218"/>
    </location>
</feature>
<dbReference type="AlphaFoldDB" id="A0A9D7XNV5"/>
<proteinExistence type="predicted"/>
<accession>A0A9D7XNV5</accession>
<evidence type="ECO:0000313" key="3">
    <source>
        <dbReference type="Proteomes" id="UP000808337"/>
    </source>
</evidence>
<dbReference type="Proteomes" id="UP000808337">
    <property type="component" value="Unassembled WGS sequence"/>
</dbReference>
<feature type="signal peptide" evidence="1">
    <location>
        <begin position="1"/>
        <end position="21"/>
    </location>
</feature>
<evidence type="ECO:0000313" key="2">
    <source>
        <dbReference type="EMBL" id="MBK9981371.1"/>
    </source>
</evidence>
<dbReference type="EMBL" id="JADKGY010000001">
    <property type="protein sequence ID" value="MBK9981371.1"/>
    <property type="molecule type" value="Genomic_DNA"/>
</dbReference>
<sequence>MKKLLFATITFIILSTYSAQGQNLVMTFSTGASPQQSPATHFIFVNRSSPRDEFTFDLAEVKASYFIGFGAKYDLKPFFLAAEAQYNKREYVYNIAYTFPGFGRSEQKQLLTESMNVINVPLSLGVDLGVVDVTSGFLPQIIISQSTDLNNLEGYNQNLKWLRFGWHTGLAANIGDLRLGVSMQMDFNNYADHAFIRKQNLSLQGRSTRMLGTLSYQF</sequence>
<gene>
    <name evidence="2" type="ORF">IPP15_02925</name>
</gene>
<organism evidence="2 3">
    <name type="scientific">Candidatus Opimibacter skivensis</name>
    <dbReference type="NCBI Taxonomy" id="2982028"/>
    <lineage>
        <taxon>Bacteria</taxon>
        <taxon>Pseudomonadati</taxon>
        <taxon>Bacteroidota</taxon>
        <taxon>Saprospiria</taxon>
        <taxon>Saprospirales</taxon>
        <taxon>Saprospiraceae</taxon>
        <taxon>Candidatus Opimibacter</taxon>
    </lineage>
</organism>
<reference evidence="2 3" key="1">
    <citation type="submission" date="2020-10" db="EMBL/GenBank/DDBJ databases">
        <title>Connecting structure to function with the recovery of over 1000 high-quality activated sludge metagenome-assembled genomes encoding full-length rRNA genes using long-read sequencing.</title>
        <authorList>
            <person name="Singleton C.M."/>
            <person name="Petriglieri F."/>
            <person name="Kristensen J.M."/>
            <person name="Kirkegaard R.H."/>
            <person name="Michaelsen T.Y."/>
            <person name="Andersen M.H."/>
            <person name="Karst S.M."/>
            <person name="Dueholm M.S."/>
            <person name="Nielsen P.H."/>
            <person name="Albertsen M."/>
        </authorList>
    </citation>
    <scope>NUCLEOTIDE SEQUENCE [LARGE SCALE GENOMIC DNA]</scope>
    <source>
        <strain evidence="2">Ribe_18-Q3-R11-54_MAXAC.273</strain>
    </source>
</reference>